<sequence>MRKILIAFLLPRVVSFLRNRYGKPHATRGRAF</sequence>
<name>A0A1H0EWD5_9HYPH</name>
<dbReference type="EMBL" id="FNHS01000012">
    <property type="protein sequence ID" value="SDN86653.1"/>
    <property type="molecule type" value="Genomic_DNA"/>
</dbReference>
<reference evidence="2" key="1">
    <citation type="submission" date="2016-10" db="EMBL/GenBank/DDBJ databases">
        <authorList>
            <person name="Varghese N."/>
            <person name="Submissions S."/>
        </authorList>
    </citation>
    <scope>NUCLEOTIDE SEQUENCE [LARGE SCALE GENOMIC DNA]</scope>
    <source>
        <strain evidence="2">BL47</strain>
    </source>
</reference>
<protein>
    <submittedName>
        <fullName evidence="1">Uncharacterized protein</fullName>
    </submittedName>
</protein>
<proteinExistence type="predicted"/>
<evidence type="ECO:0000313" key="2">
    <source>
        <dbReference type="Proteomes" id="UP000198704"/>
    </source>
</evidence>
<accession>A0A1H0EWD5</accession>
<dbReference type="AlphaFoldDB" id="A0A1H0EWD5"/>
<evidence type="ECO:0000313" key="1">
    <source>
        <dbReference type="EMBL" id="SDN86653.1"/>
    </source>
</evidence>
<dbReference type="STRING" id="582672.SAMN05216360_11230"/>
<gene>
    <name evidence="1" type="ORF">SAMN05216360_11230</name>
</gene>
<keyword evidence="2" id="KW-1185">Reference proteome</keyword>
<organism evidence="1 2">
    <name type="scientific">Methylobacterium phyllostachyos</name>
    <dbReference type="NCBI Taxonomy" id="582672"/>
    <lineage>
        <taxon>Bacteria</taxon>
        <taxon>Pseudomonadati</taxon>
        <taxon>Pseudomonadota</taxon>
        <taxon>Alphaproteobacteria</taxon>
        <taxon>Hyphomicrobiales</taxon>
        <taxon>Methylobacteriaceae</taxon>
        <taxon>Methylobacterium</taxon>
    </lineage>
</organism>
<dbReference type="Proteomes" id="UP000198704">
    <property type="component" value="Unassembled WGS sequence"/>
</dbReference>